<reference evidence="2" key="1">
    <citation type="journal article" date="2013" name="Nature">
        <title>Pan genome of the phytoplankton Emiliania underpins its global distribution.</title>
        <authorList>
            <person name="Read B.A."/>
            <person name="Kegel J."/>
            <person name="Klute M.J."/>
            <person name="Kuo A."/>
            <person name="Lefebvre S.C."/>
            <person name="Maumus F."/>
            <person name="Mayer C."/>
            <person name="Miller J."/>
            <person name="Monier A."/>
            <person name="Salamov A."/>
            <person name="Young J."/>
            <person name="Aguilar M."/>
            <person name="Claverie J.M."/>
            <person name="Frickenhaus S."/>
            <person name="Gonzalez K."/>
            <person name="Herman E.K."/>
            <person name="Lin Y.C."/>
            <person name="Napier J."/>
            <person name="Ogata H."/>
            <person name="Sarno A.F."/>
            <person name="Shmutz J."/>
            <person name="Schroeder D."/>
            <person name="de Vargas C."/>
            <person name="Verret F."/>
            <person name="von Dassow P."/>
            <person name="Valentin K."/>
            <person name="Van de Peer Y."/>
            <person name="Wheeler G."/>
            <person name="Dacks J.B."/>
            <person name="Delwiche C.F."/>
            <person name="Dyhrman S.T."/>
            <person name="Glockner G."/>
            <person name="John U."/>
            <person name="Richards T."/>
            <person name="Worden A.Z."/>
            <person name="Zhang X."/>
            <person name="Grigoriev I.V."/>
            <person name="Allen A.E."/>
            <person name="Bidle K."/>
            <person name="Borodovsky M."/>
            <person name="Bowler C."/>
            <person name="Brownlee C."/>
            <person name="Cock J.M."/>
            <person name="Elias M."/>
            <person name="Gladyshev V.N."/>
            <person name="Groth M."/>
            <person name="Guda C."/>
            <person name="Hadaegh A."/>
            <person name="Iglesias-Rodriguez M.D."/>
            <person name="Jenkins J."/>
            <person name="Jones B.M."/>
            <person name="Lawson T."/>
            <person name="Leese F."/>
            <person name="Lindquist E."/>
            <person name="Lobanov A."/>
            <person name="Lomsadze A."/>
            <person name="Malik S.B."/>
            <person name="Marsh M.E."/>
            <person name="Mackinder L."/>
            <person name="Mock T."/>
            <person name="Mueller-Roeber B."/>
            <person name="Pagarete A."/>
            <person name="Parker M."/>
            <person name="Probert I."/>
            <person name="Quesneville H."/>
            <person name="Raines C."/>
            <person name="Rensing S.A."/>
            <person name="Riano-Pachon D.M."/>
            <person name="Richier S."/>
            <person name="Rokitta S."/>
            <person name="Shiraiwa Y."/>
            <person name="Soanes D.M."/>
            <person name="van der Giezen M."/>
            <person name="Wahlund T.M."/>
            <person name="Williams B."/>
            <person name="Wilson W."/>
            <person name="Wolfe G."/>
            <person name="Wurch L.L."/>
        </authorList>
    </citation>
    <scope>NUCLEOTIDE SEQUENCE</scope>
</reference>
<sequence length="222" mass="23678">MREVFSGAAAFDKDLSSWNVSAVDFMYKMFYDASSLSECNKALIHASFEAQNPSGWPYSSEWDSLASFLVVASFTASGDISDFDGSMKADILETLAQLAGFDFVPLGSTLEIIAGSVNVVAKFPVATRESASSAQGNLSEAAMSTLLADGIYLETTLTIEIQDGRVQAAIIGGAYIFIKNRSPSNPSTASGSVVEMEATMDVEEANAVANIKAMQRVYSLRI</sequence>
<dbReference type="HOGENOM" id="CLU_1247370_0_0_1"/>
<evidence type="ECO:0000313" key="2">
    <source>
        <dbReference type="Proteomes" id="UP000013827"/>
    </source>
</evidence>
<dbReference type="InterPro" id="IPR005046">
    <property type="entry name" value="DUF285"/>
</dbReference>
<organism evidence="1 2">
    <name type="scientific">Emiliania huxleyi (strain CCMP1516)</name>
    <dbReference type="NCBI Taxonomy" id="280463"/>
    <lineage>
        <taxon>Eukaryota</taxon>
        <taxon>Haptista</taxon>
        <taxon>Haptophyta</taxon>
        <taxon>Prymnesiophyceae</taxon>
        <taxon>Isochrysidales</taxon>
        <taxon>Noelaerhabdaceae</taxon>
        <taxon>Emiliania</taxon>
    </lineage>
</organism>
<dbReference type="AlphaFoldDB" id="A0A0D3J6V0"/>
<protein>
    <submittedName>
        <fullName evidence="1">Uncharacterized protein</fullName>
    </submittedName>
</protein>
<dbReference type="PaxDb" id="2903-EOD19235"/>
<dbReference type="GeneID" id="17264781"/>
<proteinExistence type="predicted"/>
<reference evidence="1" key="2">
    <citation type="submission" date="2024-10" db="UniProtKB">
        <authorList>
            <consortium name="EnsemblProtists"/>
        </authorList>
    </citation>
    <scope>IDENTIFICATION</scope>
</reference>
<dbReference type="Proteomes" id="UP000013827">
    <property type="component" value="Unassembled WGS sequence"/>
</dbReference>
<dbReference type="KEGG" id="ehx:EMIHUDRAFT_243134"/>
<accession>A0A0D3J6V0</accession>
<keyword evidence="2" id="KW-1185">Reference proteome</keyword>
<dbReference type="RefSeq" id="XP_005771664.1">
    <property type="nucleotide sequence ID" value="XM_005771607.1"/>
</dbReference>
<name>A0A0D3J6V0_EMIH1</name>
<dbReference type="EnsemblProtists" id="EOD19235">
    <property type="protein sequence ID" value="EOD19235"/>
    <property type="gene ID" value="EMIHUDRAFT_243134"/>
</dbReference>
<dbReference type="Pfam" id="PF03382">
    <property type="entry name" value="DUF285"/>
    <property type="match status" value="1"/>
</dbReference>
<evidence type="ECO:0000313" key="1">
    <source>
        <dbReference type="EnsemblProtists" id="EOD19235"/>
    </source>
</evidence>